<evidence type="ECO:0000256" key="6">
    <source>
        <dbReference type="SAM" id="MobiDB-lite"/>
    </source>
</evidence>
<evidence type="ECO:0000256" key="5">
    <source>
        <dbReference type="ARBA" id="ARBA00023242"/>
    </source>
</evidence>
<dbReference type="PROSITE" id="PS50982">
    <property type="entry name" value="MBD"/>
    <property type="match status" value="1"/>
</dbReference>
<dbReference type="SUPFAM" id="SSF54171">
    <property type="entry name" value="DNA-binding domain"/>
    <property type="match status" value="1"/>
</dbReference>
<organism evidence="8 9">
    <name type="scientific">Canna indica</name>
    <name type="common">Indian-shot</name>
    <dbReference type="NCBI Taxonomy" id="4628"/>
    <lineage>
        <taxon>Eukaryota</taxon>
        <taxon>Viridiplantae</taxon>
        <taxon>Streptophyta</taxon>
        <taxon>Embryophyta</taxon>
        <taxon>Tracheophyta</taxon>
        <taxon>Spermatophyta</taxon>
        <taxon>Magnoliopsida</taxon>
        <taxon>Liliopsida</taxon>
        <taxon>Zingiberales</taxon>
        <taxon>Cannaceae</taxon>
        <taxon>Canna</taxon>
    </lineage>
</organism>
<evidence type="ECO:0000256" key="2">
    <source>
        <dbReference type="ARBA" id="ARBA00023015"/>
    </source>
</evidence>
<feature type="region of interest" description="Disordered" evidence="6">
    <location>
        <begin position="1"/>
        <end position="22"/>
    </location>
</feature>
<evidence type="ECO:0000256" key="3">
    <source>
        <dbReference type="ARBA" id="ARBA00023125"/>
    </source>
</evidence>
<evidence type="ECO:0000313" key="9">
    <source>
        <dbReference type="Proteomes" id="UP001327560"/>
    </source>
</evidence>
<reference evidence="8 9" key="1">
    <citation type="submission" date="2023-10" db="EMBL/GenBank/DDBJ databases">
        <title>Chromosome-scale genome assembly provides insights into flower coloration mechanisms of Canna indica.</title>
        <authorList>
            <person name="Li C."/>
        </authorList>
    </citation>
    <scope>NUCLEOTIDE SEQUENCE [LARGE SCALE GENOMIC DNA]</scope>
    <source>
        <tissue evidence="8">Flower</tissue>
    </source>
</reference>
<proteinExistence type="predicted"/>
<dbReference type="SMART" id="SM00391">
    <property type="entry name" value="MBD"/>
    <property type="match status" value="1"/>
</dbReference>
<keyword evidence="2" id="KW-0805">Transcription regulation</keyword>
<protein>
    <recommendedName>
        <fullName evidence="7">MBD domain-containing protein</fullName>
    </recommendedName>
</protein>
<accession>A0AAQ3QNB1</accession>
<comment type="subcellular location">
    <subcellularLocation>
        <location evidence="1">Nucleus</location>
    </subcellularLocation>
</comment>
<keyword evidence="5" id="KW-0539">Nucleus</keyword>
<dbReference type="Gene3D" id="3.30.890.10">
    <property type="entry name" value="Methyl-cpg-binding Protein 2, Chain A"/>
    <property type="match status" value="1"/>
</dbReference>
<evidence type="ECO:0000259" key="7">
    <source>
        <dbReference type="PROSITE" id="PS50982"/>
    </source>
</evidence>
<sequence>MKPNVSCEDASEVEPDDDDGRVWAADIPNLPRPPAGTQRVLNMRSDFSRVDVYYVMPNGHRLRSSVELARFLEEFPEYRSTMSPADFSFATPKINKKETSSSPKSKKFKTQN</sequence>
<evidence type="ECO:0000256" key="1">
    <source>
        <dbReference type="ARBA" id="ARBA00004123"/>
    </source>
</evidence>
<dbReference type="InterPro" id="IPR016177">
    <property type="entry name" value="DNA-bd_dom_sf"/>
</dbReference>
<feature type="region of interest" description="Disordered" evidence="6">
    <location>
        <begin position="92"/>
        <end position="112"/>
    </location>
</feature>
<gene>
    <name evidence="8" type="ORF">Cni_G24559</name>
</gene>
<keyword evidence="4" id="KW-0804">Transcription</keyword>
<feature type="domain" description="MBD" evidence="7">
    <location>
        <begin position="23"/>
        <end position="94"/>
    </location>
</feature>
<feature type="compositionally biased region" description="Acidic residues" evidence="6">
    <location>
        <begin position="9"/>
        <end position="19"/>
    </location>
</feature>
<dbReference type="PANTHER" id="PTHR12396">
    <property type="entry name" value="METHYL-CPG BINDING PROTEIN, MBD"/>
    <property type="match status" value="1"/>
</dbReference>
<dbReference type="GO" id="GO:0005634">
    <property type="term" value="C:nucleus"/>
    <property type="evidence" value="ECO:0007669"/>
    <property type="project" value="UniProtKB-SubCell"/>
</dbReference>
<dbReference type="Pfam" id="PF01429">
    <property type="entry name" value="MBD"/>
    <property type="match status" value="1"/>
</dbReference>
<evidence type="ECO:0000256" key="4">
    <source>
        <dbReference type="ARBA" id="ARBA00023163"/>
    </source>
</evidence>
<evidence type="ECO:0000313" key="8">
    <source>
        <dbReference type="EMBL" id="WOL15778.1"/>
    </source>
</evidence>
<dbReference type="InterPro" id="IPR001739">
    <property type="entry name" value="Methyl_CpG_DNA-bd"/>
</dbReference>
<keyword evidence="3" id="KW-0238">DNA-binding</keyword>
<keyword evidence="9" id="KW-1185">Reference proteome</keyword>
<dbReference type="AlphaFoldDB" id="A0AAQ3QNB1"/>
<dbReference type="PANTHER" id="PTHR12396:SF10">
    <property type="entry name" value="METHYL-CPG-BINDING DOMAIN-CONTAINING PROTEIN 1-RELATED"/>
    <property type="match status" value="1"/>
</dbReference>
<dbReference type="EMBL" id="CP136897">
    <property type="protein sequence ID" value="WOL15778.1"/>
    <property type="molecule type" value="Genomic_DNA"/>
</dbReference>
<dbReference type="Proteomes" id="UP001327560">
    <property type="component" value="Chromosome 8"/>
</dbReference>
<name>A0AAQ3QNB1_9LILI</name>
<dbReference type="CDD" id="cd01396">
    <property type="entry name" value="MeCP2_MBD"/>
    <property type="match status" value="1"/>
</dbReference>
<dbReference type="GO" id="GO:0003677">
    <property type="term" value="F:DNA binding"/>
    <property type="evidence" value="ECO:0007669"/>
    <property type="project" value="UniProtKB-KW"/>
</dbReference>